<dbReference type="GO" id="GO:0016829">
    <property type="term" value="F:lyase activity"/>
    <property type="evidence" value="ECO:0007669"/>
    <property type="project" value="UniProtKB-KW"/>
</dbReference>
<gene>
    <name evidence="12" type="ORF">EDD61_10695</name>
</gene>
<keyword evidence="12" id="KW-0456">Lyase</keyword>
<evidence type="ECO:0000256" key="5">
    <source>
        <dbReference type="ARBA" id="ARBA00022723"/>
    </source>
</evidence>
<dbReference type="NCBIfam" id="TIGR02494">
    <property type="entry name" value="PFLE_PFLC"/>
    <property type="match status" value="1"/>
</dbReference>
<dbReference type="InterPro" id="IPR017896">
    <property type="entry name" value="4Fe4S_Fe-S-bd"/>
</dbReference>
<dbReference type="GO" id="GO:0051539">
    <property type="term" value="F:4 iron, 4 sulfur cluster binding"/>
    <property type="evidence" value="ECO:0007669"/>
    <property type="project" value="UniProtKB-KW"/>
</dbReference>
<dbReference type="InterPro" id="IPR007197">
    <property type="entry name" value="rSAM"/>
</dbReference>
<comment type="catalytic activity">
    <reaction evidence="9">
        <text>glycyl-[protein] + reduced [flavodoxin] + S-adenosyl-L-methionine = glycin-2-yl radical-[protein] + semiquinone [flavodoxin] + 5'-deoxyadenosine + L-methionine + H(+)</text>
        <dbReference type="Rhea" id="RHEA:61976"/>
        <dbReference type="Rhea" id="RHEA-COMP:10622"/>
        <dbReference type="Rhea" id="RHEA-COMP:14480"/>
        <dbReference type="Rhea" id="RHEA-COMP:15993"/>
        <dbReference type="Rhea" id="RHEA-COMP:15994"/>
        <dbReference type="ChEBI" id="CHEBI:15378"/>
        <dbReference type="ChEBI" id="CHEBI:17319"/>
        <dbReference type="ChEBI" id="CHEBI:29947"/>
        <dbReference type="ChEBI" id="CHEBI:32722"/>
        <dbReference type="ChEBI" id="CHEBI:57618"/>
        <dbReference type="ChEBI" id="CHEBI:57844"/>
        <dbReference type="ChEBI" id="CHEBI:59789"/>
        <dbReference type="ChEBI" id="CHEBI:140311"/>
    </reaction>
</comment>
<dbReference type="EMBL" id="SMBP01000006">
    <property type="protein sequence ID" value="TCU60586.1"/>
    <property type="molecule type" value="Genomic_DNA"/>
</dbReference>
<comment type="caution">
    <text evidence="12">The sequence shown here is derived from an EMBL/GenBank/DDBJ whole genome shotgun (WGS) entry which is preliminary data.</text>
</comment>
<dbReference type="SFLD" id="SFLDG01066">
    <property type="entry name" value="organic_radical-activating_enz"/>
    <property type="match status" value="1"/>
</dbReference>
<feature type="domain" description="Radical SAM core" evidence="11">
    <location>
        <begin position="27"/>
        <end position="310"/>
    </location>
</feature>
<comment type="cofactor">
    <cofactor evidence="1">
        <name>[4Fe-4S] cluster</name>
        <dbReference type="ChEBI" id="CHEBI:49883"/>
    </cofactor>
</comment>
<dbReference type="Gene3D" id="3.20.20.70">
    <property type="entry name" value="Aldolase class I"/>
    <property type="match status" value="1"/>
</dbReference>
<dbReference type="PROSITE" id="PS51379">
    <property type="entry name" value="4FE4S_FER_2"/>
    <property type="match status" value="1"/>
</dbReference>
<evidence type="ECO:0000259" key="11">
    <source>
        <dbReference type="PROSITE" id="PS51918"/>
    </source>
</evidence>
<dbReference type="SUPFAM" id="SSF102114">
    <property type="entry name" value="Radical SAM enzymes"/>
    <property type="match status" value="1"/>
</dbReference>
<evidence type="ECO:0000259" key="10">
    <source>
        <dbReference type="PROSITE" id="PS51379"/>
    </source>
</evidence>
<dbReference type="Proteomes" id="UP000295773">
    <property type="component" value="Unassembled WGS sequence"/>
</dbReference>
<dbReference type="Pfam" id="PF04055">
    <property type="entry name" value="Radical_SAM"/>
    <property type="match status" value="1"/>
</dbReference>
<dbReference type="InterPro" id="IPR012839">
    <property type="entry name" value="Organic_radical_activase"/>
</dbReference>
<dbReference type="SFLD" id="SFLDG01118">
    <property type="entry name" value="activating_enzymes__group_2"/>
    <property type="match status" value="1"/>
</dbReference>
<evidence type="ECO:0000313" key="13">
    <source>
        <dbReference type="Proteomes" id="UP000295773"/>
    </source>
</evidence>
<evidence type="ECO:0000256" key="9">
    <source>
        <dbReference type="ARBA" id="ARBA00047365"/>
    </source>
</evidence>
<accession>A0A4R3TGT1</accession>
<keyword evidence="4" id="KW-0949">S-adenosyl-L-methionine</keyword>
<evidence type="ECO:0000256" key="4">
    <source>
        <dbReference type="ARBA" id="ARBA00022691"/>
    </source>
</evidence>
<dbReference type="PROSITE" id="PS01087">
    <property type="entry name" value="RADICAL_ACTIVATING"/>
    <property type="match status" value="1"/>
</dbReference>
<sequence length="315" mass="36480">MKSLREQAMTTSECRGNVFDIKRFATHDGKGIRTTLFLKGCPLRCVWCQNPEGLKKEPQVLYMENKCLHCGSCVQCAKHGGVTIKQQHVCLQREAQEDWERIVDACPTRAMQFDSRSYTVEEVMEELLKDEVFFQREGGITISGGEPFLQHEFLIEILKECKKKQLHTAIESSFYTNWEIIQQALPYLDQIYVDLKVFDSALHKSYTGVDNKQIKENIAFLLQSEKKDVVTIRTPLIPKLTATPDNIAAISTFISNCYSKVRYELLNYNPLAKAKYSYLDMEYCFDENPKLYTNEQMEQFYAIAQTHGIQQFIKE</sequence>
<evidence type="ECO:0000256" key="7">
    <source>
        <dbReference type="ARBA" id="ARBA00023004"/>
    </source>
</evidence>
<dbReference type="SUPFAM" id="SSF54862">
    <property type="entry name" value="4Fe-4S ferredoxins"/>
    <property type="match status" value="1"/>
</dbReference>
<keyword evidence="5" id="KW-0479">Metal-binding</keyword>
<evidence type="ECO:0000256" key="8">
    <source>
        <dbReference type="ARBA" id="ARBA00023014"/>
    </source>
</evidence>
<evidence type="ECO:0000256" key="3">
    <source>
        <dbReference type="ARBA" id="ARBA00022485"/>
    </source>
</evidence>
<dbReference type="InterPro" id="IPR040074">
    <property type="entry name" value="BssD/PflA/YjjW"/>
</dbReference>
<dbReference type="RefSeq" id="WP_132224364.1">
    <property type="nucleotide sequence ID" value="NZ_JANKBG010000005.1"/>
</dbReference>
<dbReference type="PROSITE" id="PS51918">
    <property type="entry name" value="RADICAL_SAM"/>
    <property type="match status" value="1"/>
</dbReference>
<name>A0A4R3TGT1_9FIRM</name>
<comment type="similarity">
    <text evidence="2">Belongs to the organic radical-activating enzymes family.</text>
</comment>
<keyword evidence="7" id="KW-0408">Iron</keyword>
<dbReference type="AlphaFoldDB" id="A0A4R3TGT1"/>
<dbReference type="InterPro" id="IPR001989">
    <property type="entry name" value="Radical_activat_CS"/>
</dbReference>
<evidence type="ECO:0000256" key="6">
    <source>
        <dbReference type="ARBA" id="ARBA00023002"/>
    </source>
</evidence>
<keyword evidence="13" id="KW-1185">Reference proteome</keyword>
<proteinExistence type="inferred from homology"/>
<dbReference type="InterPro" id="IPR034457">
    <property type="entry name" value="Organic_radical-activating"/>
</dbReference>
<dbReference type="GO" id="GO:0046872">
    <property type="term" value="F:metal ion binding"/>
    <property type="evidence" value="ECO:0007669"/>
    <property type="project" value="UniProtKB-KW"/>
</dbReference>
<dbReference type="SFLD" id="SFLDS00029">
    <property type="entry name" value="Radical_SAM"/>
    <property type="match status" value="1"/>
</dbReference>
<keyword evidence="8" id="KW-0411">Iron-sulfur</keyword>
<dbReference type="GO" id="GO:0016491">
    <property type="term" value="F:oxidoreductase activity"/>
    <property type="evidence" value="ECO:0007669"/>
    <property type="project" value="UniProtKB-KW"/>
</dbReference>
<keyword evidence="3" id="KW-0004">4Fe-4S</keyword>
<evidence type="ECO:0000313" key="12">
    <source>
        <dbReference type="EMBL" id="TCU60586.1"/>
    </source>
</evidence>
<dbReference type="PANTHER" id="PTHR30352">
    <property type="entry name" value="PYRUVATE FORMATE-LYASE-ACTIVATING ENZYME"/>
    <property type="match status" value="1"/>
</dbReference>
<dbReference type="PIRSF" id="PIRSF000371">
    <property type="entry name" value="PFL_act_enz"/>
    <property type="match status" value="1"/>
</dbReference>
<keyword evidence="12" id="KW-0670">Pyruvate</keyword>
<evidence type="ECO:0000256" key="2">
    <source>
        <dbReference type="ARBA" id="ARBA00009777"/>
    </source>
</evidence>
<dbReference type="InterPro" id="IPR013785">
    <property type="entry name" value="Aldolase_TIM"/>
</dbReference>
<protein>
    <submittedName>
        <fullName evidence="12">Pyruvate formate lyase activating enzyme</fullName>
    </submittedName>
</protein>
<dbReference type="InterPro" id="IPR058240">
    <property type="entry name" value="rSAM_sf"/>
</dbReference>
<dbReference type="PANTHER" id="PTHR30352:SF4">
    <property type="entry name" value="PYRUVATE FORMATE-LYASE 2-ACTIVATING ENZYME"/>
    <property type="match status" value="1"/>
</dbReference>
<keyword evidence="6" id="KW-0560">Oxidoreductase</keyword>
<evidence type="ECO:0000256" key="1">
    <source>
        <dbReference type="ARBA" id="ARBA00001966"/>
    </source>
</evidence>
<reference evidence="12 13" key="1">
    <citation type="submission" date="2019-03" db="EMBL/GenBank/DDBJ databases">
        <title>Genomic Encyclopedia of Type Strains, Phase IV (KMG-IV): sequencing the most valuable type-strain genomes for metagenomic binning, comparative biology and taxonomic classification.</title>
        <authorList>
            <person name="Goeker M."/>
        </authorList>
    </citation>
    <scope>NUCLEOTIDE SEQUENCE [LARGE SCALE GENOMIC DNA]</scope>
    <source>
        <strain evidence="12 13">DSM 29481</strain>
    </source>
</reference>
<feature type="domain" description="4Fe-4S ferredoxin-type" evidence="10">
    <location>
        <begin position="58"/>
        <end position="87"/>
    </location>
</feature>
<organism evidence="12 13">
    <name type="scientific">Longicatena caecimuris</name>
    <dbReference type="NCBI Taxonomy" id="1796635"/>
    <lineage>
        <taxon>Bacteria</taxon>
        <taxon>Bacillati</taxon>
        <taxon>Bacillota</taxon>
        <taxon>Erysipelotrichia</taxon>
        <taxon>Erysipelotrichales</taxon>
        <taxon>Erysipelotrichaceae</taxon>
        <taxon>Longicatena</taxon>
    </lineage>
</organism>